<dbReference type="Pfam" id="PF01381">
    <property type="entry name" value="HTH_3"/>
    <property type="match status" value="1"/>
</dbReference>
<dbReference type="Gene3D" id="1.10.260.40">
    <property type="entry name" value="lambda repressor-like DNA-binding domains"/>
    <property type="match status" value="1"/>
</dbReference>
<dbReference type="CDD" id="cd00093">
    <property type="entry name" value="HTH_XRE"/>
    <property type="match status" value="1"/>
</dbReference>
<dbReference type="SMART" id="SM00530">
    <property type="entry name" value="HTH_XRE"/>
    <property type="match status" value="1"/>
</dbReference>
<accession>A0AAE4LLT6</accession>
<gene>
    <name evidence="3" type="ORF">RVH17_09280</name>
</gene>
<proteinExistence type="predicted"/>
<protein>
    <submittedName>
        <fullName evidence="3">Helix-turn-helix transcriptional regulator</fullName>
    </submittedName>
</protein>
<feature type="domain" description="HTH cro/C1-type" evidence="2">
    <location>
        <begin position="7"/>
        <end position="61"/>
    </location>
</feature>
<sequence>MNVVKNIREIRLQKSISQSAIADELGVDVAVISNIEKGKRELRVSELEKIAKVLRMSVIDILTYPKIFVESTSNTLEPVEAILQIRLQKDKKDQVLKLVFGENNLEILNR</sequence>
<dbReference type="PANTHER" id="PTHR46558:SF4">
    <property type="entry name" value="DNA-BIDING PHAGE PROTEIN"/>
    <property type="match status" value="1"/>
</dbReference>
<dbReference type="PANTHER" id="PTHR46558">
    <property type="entry name" value="TRACRIPTIONAL REGULATORY PROTEIN-RELATED-RELATED"/>
    <property type="match status" value="1"/>
</dbReference>
<dbReference type="RefSeq" id="WP_195559452.1">
    <property type="nucleotide sequence ID" value="NZ_BAAFKU010000009.1"/>
</dbReference>
<dbReference type="Proteomes" id="UP001181347">
    <property type="component" value="Unassembled WGS sequence"/>
</dbReference>
<comment type="caution">
    <text evidence="3">The sequence shown here is derived from an EMBL/GenBank/DDBJ whole genome shotgun (WGS) entry which is preliminary data.</text>
</comment>
<dbReference type="GO" id="GO:0003677">
    <property type="term" value="F:DNA binding"/>
    <property type="evidence" value="ECO:0007669"/>
    <property type="project" value="UniProtKB-KW"/>
</dbReference>
<name>A0AAE4LLT6_9BACT</name>
<dbReference type="AlphaFoldDB" id="A0AAE4LLT6"/>
<evidence type="ECO:0000313" key="4">
    <source>
        <dbReference type="Proteomes" id="UP001181347"/>
    </source>
</evidence>
<dbReference type="InterPro" id="IPR010982">
    <property type="entry name" value="Lambda_DNA-bd_dom_sf"/>
</dbReference>
<dbReference type="InterPro" id="IPR001387">
    <property type="entry name" value="Cro/C1-type_HTH"/>
</dbReference>
<dbReference type="PROSITE" id="PS50943">
    <property type="entry name" value="HTH_CROC1"/>
    <property type="match status" value="1"/>
</dbReference>
<keyword evidence="1" id="KW-0238">DNA-binding</keyword>
<evidence type="ECO:0000256" key="1">
    <source>
        <dbReference type="ARBA" id="ARBA00023125"/>
    </source>
</evidence>
<evidence type="ECO:0000313" key="3">
    <source>
        <dbReference type="EMBL" id="MDU0260302.1"/>
    </source>
</evidence>
<dbReference type="EMBL" id="JAWDES010000005">
    <property type="protein sequence ID" value="MDU0260302.1"/>
    <property type="molecule type" value="Genomic_DNA"/>
</dbReference>
<evidence type="ECO:0000259" key="2">
    <source>
        <dbReference type="PROSITE" id="PS50943"/>
    </source>
</evidence>
<reference evidence="3" key="1">
    <citation type="submission" date="2023-10" db="EMBL/GenBank/DDBJ databases">
        <title>Genome Sequence of the Bacteria from From Gut Wall in Crohn's Disease.</title>
        <authorList>
            <person name="Rodriguez-Palacios A."/>
        </authorList>
    </citation>
    <scope>NUCLEOTIDE SEQUENCE</scope>
    <source>
        <strain evidence="3">CavFT-hAR58</strain>
    </source>
</reference>
<organism evidence="3 4">
    <name type="scientific">Alistipes finegoldii</name>
    <dbReference type="NCBI Taxonomy" id="214856"/>
    <lineage>
        <taxon>Bacteria</taxon>
        <taxon>Pseudomonadati</taxon>
        <taxon>Bacteroidota</taxon>
        <taxon>Bacteroidia</taxon>
        <taxon>Bacteroidales</taxon>
        <taxon>Rikenellaceae</taxon>
        <taxon>Alistipes</taxon>
    </lineage>
</organism>
<dbReference type="SUPFAM" id="SSF47413">
    <property type="entry name" value="lambda repressor-like DNA-binding domains"/>
    <property type="match status" value="1"/>
</dbReference>